<evidence type="ECO:0000313" key="3">
    <source>
        <dbReference type="Proteomes" id="UP000613840"/>
    </source>
</evidence>
<keyword evidence="3" id="KW-1185">Reference proteome</keyword>
<dbReference type="InterPro" id="IPR013022">
    <property type="entry name" value="Xyl_isomerase-like_TIM-brl"/>
</dbReference>
<keyword evidence="2" id="KW-0413">Isomerase</keyword>
<reference evidence="2" key="1">
    <citation type="journal article" date="2014" name="Int. J. Syst. Evol. Microbiol.">
        <title>Complete genome sequence of Corynebacterium casei LMG S-19264T (=DSM 44701T), isolated from a smear-ripened cheese.</title>
        <authorList>
            <consortium name="US DOE Joint Genome Institute (JGI-PGF)"/>
            <person name="Walter F."/>
            <person name="Albersmeier A."/>
            <person name="Kalinowski J."/>
            <person name="Ruckert C."/>
        </authorList>
    </citation>
    <scope>NUCLEOTIDE SEQUENCE</scope>
    <source>
        <strain evidence="2">CGMCC 4.7306</strain>
    </source>
</reference>
<comment type="caution">
    <text evidence="2">The sequence shown here is derived from an EMBL/GenBank/DDBJ whole genome shotgun (WGS) entry which is preliminary data.</text>
</comment>
<dbReference type="AlphaFoldDB" id="A0A917S2S7"/>
<dbReference type="InterPro" id="IPR050312">
    <property type="entry name" value="IolE/XylAMocC-like"/>
</dbReference>
<proteinExistence type="predicted"/>
<dbReference type="SUPFAM" id="SSF51658">
    <property type="entry name" value="Xylose isomerase-like"/>
    <property type="match status" value="1"/>
</dbReference>
<reference evidence="2" key="2">
    <citation type="submission" date="2020-09" db="EMBL/GenBank/DDBJ databases">
        <authorList>
            <person name="Sun Q."/>
            <person name="Zhou Y."/>
        </authorList>
    </citation>
    <scope>NUCLEOTIDE SEQUENCE</scope>
    <source>
        <strain evidence="2">CGMCC 4.7306</strain>
    </source>
</reference>
<dbReference type="InterPro" id="IPR036237">
    <property type="entry name" value="Xyl_isomerase-like_sf"/>
</dbReference>
<dbReference type="GO" id="GO:0016853">
    <property type="term" value="F:isomerase activity"/>
    <property type="evidence" value="ECO:0007669"/>
    <property type="project" value="UniProtKB-KW"/>
</dbReference>
<accession>A0A917S2S7</accession>
<name>A0A917S2S7_9ACTN</name>
<dbReference type="Proteomes" id="UP000613840">
    <property type="component" value="Unassembled WGS sequence"/>
</dbReference>
<feature type="domain" description="Xylose isomerase-like TIM barrel" evidence="1">
    <location>
        <begin position="51"/>
        <end position="247"/>
    </location>
</feature>
<sequence length="274" mass="29355">MTRAVSSWSLHRTLGRYVADDPEPAGSDGLRPTGPVAATSLLELPGQLLVHGYDTVQLCHFHLPHRDDGYLAELRAALDDSGIALDGLLVDAGDLTHPTDADAHQAWIDAWIDDAEALGARRARVIAGQQAPTPQLLEQSGRRLARLAAAHPDIRIVTENWMALLPDADSVRSVLDAAGDSVGLLADLGNWTGPDKYDQLAAIAPYAETCHAKCHHTADGELETEDYRRSVQVLLDAGFGGPFALVYDGPTDDEWASLDVEHEIVAGLVEQPAG</sequence>
<dbReference type="PANTHER" id="PTHR12110:SF53">
    <property type="entry name" value="BLR5974 PROTEIN"/>
    <property type="match status" value="1"/>
</dbReference>
<gene>
    <name evidence="2" type="ORF">GCM10011575_07280</name>
</gene>
<dbReference type="RefSeq" id="WP_188893761.1">
    <property type="nucleotide sequence ID" value="NZ_BMMZ01000001.1"/>
</dbReference>
<dbReference type="Gene3D" id="3.20.20.150">
    <property type="entry name" value="Divalent-metal-dependent TIM barrel enzymes"/>
    <property type="match status" value="1"/>
</dbReference>
<dbReference type="EMBL" id="BMMZ01000001">
    <property type="protein sequence ID" value="GGL51492.1"/>
    <property type="molecule type" value="Genomic_DNA"/>
</dbReference>
<dbReference type="Pfam" id="PF01261">
    <property type="entry name" value="AP_endonuc_2"/>
    <property type="match status" value="1"/>
</dbReference>
<dbReference type="PANTHER" id="PTHR12110">
    <property type="entry name" value="HYDROXYPYRUVATE ISOMERASE"/>
    <property type="match status" value="1"/>
</dbReference>
<organism evidence="2 3">
    <name type="scientific">Microlunatus endophyticus</name>
    <dbReference type="NCBI Taxonomy" id="1716077"/>
    <lineage>
        <taxon>Bacteria</taxon>
        <taxon>Bacillati</taxon>
        <taxon>Actinomycetota</taxon>
        <taxon>Actinomycetes</taxon>
        <taxon>Propionibacteriales</taxon>
        <taxon>Propionibacteriaceae</taxon>
        <taxon>Microlunatus</taxon>
    </lineage>
</organism>
<evidence type="ECO:0000313" key="2">
    <source>
        <dbReference type="EMBL" id="GGL51492.1"/>
    </source>
</evidence>
<protein>
    <submittedName>
        <fullName evidence="2">Sugar phosphate isomerase</fullName>
    </submittedName>
</protein>
<evidence type="ECO:0000259" key="1">
    <source>
        <dbReference type="Pfam" id="PF01261"/>
    </source>
</evidence>